<dbReference type="EMBL" id="BEZZ01000269">
    <property type="protein sequence ID" value="GCC29847.1"/>
    <property type="molecule type" value="Genomic_DNA"/>
</dbReference>
<dbReference type="FunFam" id="2.60.40.60:FF:000018">
    <property type="entry name" value="Protocadherin gamma c3"/>
    <property type="match status" value="1"/>
</dbReference>
<keyword evidence="9 12" id="KW-0472">Membrane</keyword>
<dbReference type="Pfam" id="PF00028">
    <property type="entry name" value="Cadherin"/>
    <property type="match status" value="5"/>
</dbReference>
<evidence type="ECO:0000256" key="3">
    <source>
        <dbReference type="ARBA" id="ARBA00022692"/>
    </source>
</evidence>
<keyword evidence="2" id="KW-1003">Cell membrane</keyword>
<keyword evidence="15" id="KW-1185">Reference proteome</keyword>
<feature type="domain" description="Cadherin" evidence="13">
    <location>
        <begin position="185"/>
        <end position="292"/>
    </location>
</feature>
<evidence type="ECO:0000256" key="11">
    <source>
        <dbReference type="PROSITE-ProRule" id="PRU00043"/>
    </source>
</evidence>
<name>A0A401SHG1_CHIPU</name>
<evidence type="ECO:0000256" key="6">
    <source>
        <dbReference type="ARBA" id="ARBA00022837"/>
    </source>
</evidence>
<dbReference type="FunFam" id="2.60.40.60:FF:000001">
    <property type="entry name" value="Protocadherin alpha 2"/>
    <property type="match status" value="1"/>
</dbReference>
<evidence type="ECO:0000256" key="9">
    <source>
        <dbReference type="ARBA" id="ARBA00023136"/>
    </source>
</evidence>
<keyword evidence="4" id="KW-0732">Signal</keyword>
<protein>
    <recommendedName>
        <fullName evidence="13">Cadherin domain-containing protein</fullName>
    </recommendedName>
</protein>
<feature type="domain" description="Cadherin" evidence="13">
    <location>
        <begin position="398"/>
        <end position="507"/>
    </location>
</feature>
<feature type="transmembrane region" description="Helical" evidence="12">
    <location>
        <begin position="634"/>
        <end position="657"/>
    </location>
</feature>
<evidence type="ECO:0000256" key="2">
    <source>
        <dbReference type="ARBA" id="ARBA00022475"/>
    </source>
</evidence>
<evidence type="ECO:0000313" key="14">
    <source>
        <dbReference type="EMBL" id="GCC29847.1"/>
    </source>
</evidence>
<sequence length="772" mass="85910">MVTRKFRLVTDETCKYFDVDLENGVLFVSEIIEREQICGHISTCVISFEVVMENPLEIYSVDVEVRDINDNSPTFVKDKIFVEIAESFAPGARFPLEGAQDLDVGSNSVSAYRISSNEYFSLNTQTRSDGSIVVELLLETSLDREKDSTFHLVLTAMDGGIPERSGTAEIIVTVLDANDNAPVFEHEKYEVSLFENVPQGFLVIQLKANDADEGTNAEVQYFFNTHTSQRVRQLFRLNAESGEIEVQGVLDFEESIVYEIEVQAADKGTLSLAGHTQVRVTLIDVNDNTPEIKVTSVSNAIPEDAALGTTIALISVTDRDTGDNERVDCQVLTGSPFKLQESLKNQYKLITNGILDREMVPLYNVTIIAWDAGTPPLYTNKTIVVLVTDINDNTPRFTQSLYTVYVKENNARGTSFFTVTALDPDFGQNSRVSYSILGNQYEDFSVPIYIDINSNDGNIYALRSFDYEQTKSFQIRVQATDNGIPKLSSSTTVTVTVLDENDNAPVIISPIMRNGSATLQKVPQSAFPGYLVTKIIASDADSGQNARLSFQLLGATDSSLVSLGPQSGEIKLARPLTDKDLSTQRLNILVQDNGEPKLSSKASLLFSIMSSANETFVESRDLLKKTEYFSDLNLYLIIILGTISLIFFVAIIILFVVKLRQGTHVRDYNSKFCCAGSNSLDNRNQRQSPGEYLNYLGENQTISVRNRQDYRMYLSPNAQGTDFLFIKPYDATLPCSEVKENTINTSTEHADEAITLNDRYRKGKQLNVRGQD</sequence>
<evidence type="ECO:0000256" key="1">
    <source>
        <dbReference type="ARBA" id="ARBA00004251"/>
    </source>
</evidence>
<dbReference type="GO" id="GO:0005886">
    <property type="term" value="C:plasma membrane"/>
    <property type="evidence" value="ECO:0007669"/>
    <property type="project" value="UniProtKB-SubCell"/>
</dbReference>
<comment type="caution">
    <text evidence="14">The sequence shown here is derived from an EMBL/GenBank/DDBJ whole genome shotgun (WGS) entry which is preliminary data.</text>
</comment>
<gene>
    <name evidence="14" type="ORF">chiPu_0008289</name>
</gene>
<dbReference type="SMART" id="SM00112">
    <property type="entry name" value="CA"/>
    <property type="match status" value="5"/>
</dbReference>
<dbReference type="PANTHER" id="PTHR24028">
    <property type="entry name" value="CADHERIN-87A"/>
    <property type="match status" value="1"/>
</dbReference>
<dbReference type="FunFam" id="2.60.40.60:FF:000129">
    <property type="entry name" value="protocadherin alpha-C2 isoform X1"/>
    <property type="match status" value="1"/>
</dbReference>
<evidence type="ECO:0000256" key="5">
    <source>
        <dbReference type="ARBA" id="ARBA00022737"/>
    </source>
</evidence>
<dbReference type="AlphaFoldDB" id="A0A401SHG1"/>
<dbReference type="PROSITE" id="PS50268">
    <property type="entry name" value="CADHERIN_2"/>
    <property type="match status" value="6"/>
</dbReference>
<keyword evidence="8 12" id="KW-1133">Transmembrane helix</keyword>
<feature type="domain" description="Cadherin" evidence="13">
    <location>
        <begin position="293"/>
        <end position="397"/>
    </location>
</feature>
<reference evidence="14 15" key="1">
    <citation type="journal article" date="2018" name="Nat. Ecol. Evol.">
        <title>Shark genomes provide insights into elasmobranch evolution and the origin of vertebrates.</title>
        <authorList>
            <person name="Hara Y"/>
            <person name="Yamaguchi K"/>
            <person name="Onimaru K"/>
            <person name="Kadota M"/>
            <person name="Koyanagi M"/>
            <person name="Keeley SD"/>
            <person name="Tatsumi K"/>
            <person name="Tanaka K"/>
            <person name="Motone F"/>
            <person name="Kageyama Y"/>
            <person name="Nozu R"/>
            <person name="Adachi N"/>
            <person name="Nishimura O"/>
            <person name="Nakagawa R"/>
            <person name="Tanegashima C"/>
            <person name="Kiyatake I"/>
            <person name="Matsumoto R"/>
            <person name="Murakumo K"/>
            <person name="Nishida K"/>
            <person name="Terakita A"/>
            <person name="Kuratani S"/>
            <person name="Sato K"/>
            <person name="Hyodo S Kuraku.S."/>
        </authorList>
    </citation>
    <scope>NUCLEOTIDE SEQUENCE [LARGE SCALE GENOMIC DNA]</scope>
</reference>
<keyword evidence="6 11" id="KW-0106">Calcium</keyword>
<evidence type="ECO:0000256" key="12">
    <source>
        <dbReference type="SAM" id="Phobius"/>
    </source>
</evidence>
<dbReference type="OMA" id="SFPTGEM"/>
<feature type="domain" description="Cadherin" evidence="13">
    <location>
        <begin position="5"/>
        <end position="75"/>
    </location>
</feature>
<dbReference type="GO" id="GO:0007156">
    <property type="term" value="P:homophilic cell adhesion via plasma membrane adhesion molecules"/>
    <property type="evidence" value="ECO:0007669"/>
    <property type="project" value="InterPro"/>
</dbReference>
<evidence type="ECO:0000256" key="7">
    <source>
        <dbReference type="ARBA" id="ARBA00022889"/>
    </source>
</evidence>
<dbReference type="PRINTS" id="PR00205">
    <property type="entry name" value="CADHERIN"/>
</dbReference>
<dbReference type="PANTHER" id="PTHR24028:SF236">
    <property type="entry name" value="PROTOCADHERIN GAMMA-C3"/>
    <property type="match status" value="1"/>
</dbReference>
<evidence type="ECO:0000313" key="15">
    <source>
        <dbReference type="Proteomes" id="UP000287033"/>
    </source>
</evidence>
<dbReference type="Gene3D" id="2.60.40.60">
    <property type="entry name" value="Cadherins"/>
    <property type="match status" value="6"/>
</dbReference>
<evidence type="ECO:0000259" key="13">
    <source>
        <dbReference type="PROSITE" id="PS50268"/>
    </source>
</evidence>
<evidence type="ECO:0000256" key="4">
    <source>
        <dbReference type="ARBA" id="ARBA00022729"/>
    </source>
</evidence>
<organism evidence="14 15">
    <name type="scientific">Chiloscyllium punctatum</name>
    <name type="common">Brownbanded bambooshark</name>
    <name type="synonym">Hemiscyllium punctatum</name>
    <dbReference type="NCBI Taxonomy" id="137246"/>
    <lineage>
        <taxon>Eukaryota</taxon>
        <taxon>Metazoa</taxon>
        <taxon>Chordata</taxon>
        <taxon>Craniata</taxon>
        <taxon>Vertebrata</taxon>
        <taxon>Chondrichthyes</taxon>
        <taxon>Elasmobranchii</taxon>
        <taxon>Galeomorphii</taxon>
        <taxon>Galeoidea</taxon>
        <taxon>Orectolobiformes</taxon>
        <taxon>Hemiscylliidae</taxon>
        <taxon>Chiloscyllium</taxon>
    </lineage>
</organism>
<dbReference type="InterPro" id="IPR002126">
    <property type="entry name" value="Cadherin-like_dom"/>
</dbReference>
<dbReference type="FunFam" id="2.60.40.60:FF:000002">
    <property type="entry name" value="Protocadherin alpha 2"/>
    <property type="match status" value="1"/>
</dbReference>
<dbReference type="InterPro" id="IPR032455">
    <property type="entry name" value="Cadherin_C"/>
</dbReference>
<keyword evidence="5" id="KW-0677">Repeat</keyword>
<keyword evidence="10" id="KW-0325">Glycoprotein</keyword>
<dbReference type="Proteomes" id="UP000287033">
    <property type="component" value="Unassembled WGS sequence"/>
</dbReference>
<dbReference type="InterPro" id="IPR015919">
    <property type="entry name" value="Cadherin-like_sf"/>
</dbReference>
<dbReference type="InterPro" id="IPR020894">
    <property type="entry name" value="Cadherin_CS"/>
</dbReference>
<dbReference type="Pfam" id="PF08266">
    <property type="entry name" value="Cadherin_2"/>
    <property type="match status" value="1"/>
</dbReference>
<evidence type="ECO:0000256" key="8">
    <source>
        <dbReference type="ARBA" id="ARBA00022989"/>
    </source>
</evidence>
<dbReference type="FunFam" id="2.60.40.60:FF:000004">
    <property type="entry name" value="Protocadherin 1 gamma 2"/>
    <property type="match status" value="1"/>
</dbReference>
<feature type="domain" description="Cadherin" evidence="13">
    <location>
        <begin position="522"/>
        <end position="616"/>
    </location>
</feature>
<evidence type="ECO:0000256" key="10">
    <source>
        <dbReference type="ARBA" id="ARBA00023180"/>
    </source>
</evidence>
<dbReference type="InterPro" id="IPR050174">
    <property type="entry name" value="Protocadherin/Cadherin-CA"/>
</dbReference>
<dbReference type="Pfam" id="PF16492">
    <property type="entry name" value="Cadherin_C_2"/>
    <property type="match status" value="1"/>
</dbReference>
<dbReference type="InterPro" id="IPR013164">
    <property type="entry name" value="Cadherin_N"/>
</dbReference>
<dbReference type="STRING" id="137246.A0A401SHG1"/>
<proteinExistence type="predicted"/>
<keyword evidence="3 12" id="KW-0812">Transmembrane</keyword>
<feature type="domain" description="Cadherin" evidence="13">
    <location>
        <begin position="76"/>
        <end position="184"/>
    </location>
</feature>
<dbReference type="CDD" id="cd11304">
    <property type="entry name" value="Cadherin_repeat"/>
    <property type="match status" value="6"/>
</dbReference>
<dbReference type="PROSITE" id="PS00232">
    <property type="entry name" value="CADHERIN_1"/>
    <property type="match status" value="3"/>
</dbReference>
<dbReference type="GO" id="GO:0005509">
    <property type="term" value="F:calcium ion binding"/>
    <property type="evidence" value="ECO:0007669"/>
    <property type="project" value="UniProtKB-UniRule"/>
</dbReference>
<accession>A0A401SHG1</accession>
<dbReference type="SUPFAM" id="SSF49313">
    <property type="entry name" value="Cadherin-like"/>
    <property type="match status" value="5"/>
</dbReference>
<comment type="subcellular location">
    <subcellularLocation>
        <location evidence="1">Cell membrane</location>
        <topology evidence="1">Single-pass type I membrane protein</topology>
    </subcellularLocation>
</comment>
<dbReference type="OrthoDB" id="6252479at2759"/>
<keyword evidence="7" id="KW-0130">Cell adhesion</keyword>